<dbReference type="InterPro" id="IPR002937">
    <property type="entry name" value="Amino_oxidase"/>
</dbReference>
<keyword evidence="6" id="KW-1185">Reference proteome</keyword>
<dbReference type="GeneID" id="107066013"/>
<name>A0ABM1I657_POLDO</name>
<evidence type="ECO:0000313" key="6">
    <source>
        <dbReference type="Proteomes" id="UP000694924"/>
    </source>
</evidence>
<dbReference type="PRINTS" id="PR00757">
    <property type="entry name" value="AMINEOXDASEF"/>
</dbReference>
<proteinExistence type="inferred from homology"/>
<comment type="similarity">
    <text evidence="3">Belongs to the flavin monoamine oxidase family.</text>
</comment>
<evidence type="ECO:0000256" key="3">
    <source>
        <dbReference type="RuleBase" id="RU362067"/>
    </source>
</evidence>
<keyword evidence="3" id="KW-0285">Flavoprotein</keyword>
<evidence type="ECO:0000256" key="2">
    <source>
        <dbReference type="ARBA" id="ARBA00023002"/>
    </source>
</evidence>
<dbReference type="Gene3D" id="3.90.660.10">
    <property type="match status" value="2"/>
</dbReference>
<dbReference type="Pfam" id="PF01593">
    <property type="entry name" value="Amino_oxidase"/>
    <property type="match status" value="2"/>
</dbReference>
<sequence>MTSSGSSSTLHSVGSLSKDSESQNGADRLREESRIVIIGAGLAGISAASRLLKLGFKNVIIIEADTRVGGRVYTTLYGDNTIDLGAEWVYGENGNIAYNMAYPHQLLASSKGLNDFDQYLFGRSDGSLFPEKLSSGILKAYYNFSERFEEMVKYKGSYGDYMFEKLTKWCQDNNVSQKEKDRLIQWIHLLDTSKRCIPSWYDIFWQDARSYWKCQGDNFLNWKERGFIRVLDCLANRIPKSKYSLDIMGLIRFGIELIEINYTNPKDIVVKVKIDKEEPYEYKADHVIFTPSLGVLKEKYKGMFKPRLPEKNANAIEVLGFGTIQKIFMEFPTRWWSDDVSVLCCPWAAEEKIPFILETSSKYTWIFDVFAFYTIDHQPKVLCAWAVRHSAIEIEDLSDEELIEGLHLLLETFFGKLFDIPEPINVKRTTWYKDPLYRGSLSFPTKLAAKKGITPRDLANPVMCDDKPIILFAGEATHEIFFGTAHGAIESGMREAERINCYYWNPELQLSKLSIKTAMETEPMYTPDLVIIGAGIAGLTAAKTLEDANFKNYLLIEAQPHIGGRINSQLLDGKWIELGAQYLHGDGSELAQFCKDNNIIFENKDKDGDGMLITYRGQTIDNDLAEEVKNFIYDMLEKDEEVNEYTEEPFANLGSMLRSRFDDYLMKSNDNPETKKLKEGIFDWINRFLIIDNSCITLDDLSVKKYGDFKRAGGPENLTIMSGYESVLKAISKDIPSKNVLLNTAVQLIHWKQITKDEYEKPITLVLDNSRIVTAKCVIITCSLGYLKDHIKTMFVPRLPRPHFLSIISMGFGTINKIYLNYGEPWWKPDDKGFQFVWEKNKVHIFGKGAIPLWAKDLTGFDVVRSHRGVLLGWIGGKSAPLIENISEEEIGIGCTNLLRHFLKNYDIPDVKGCIRTTWSSNKYIRGSYSSITPICDETNGTPSVLARPIGGKITGKGFKVRPIMLFAGEATHERYYSTTHGAYETGKRQAELFLKYHVTEA</sequence>
<feature type="domain" description="Amine oxidase" evidence="5">
    <location>
        <begin position="536"/>
        <end position="992"/>
    </location>
</feature>
<dbReference type="SUPFAM" id="SSF51905">
    <property type="entry name" value="FAD/NAD(P)-binding domain"/>
    <property type="match status" value="2"/>
</dbReference>
<dbReference type="PANTHER" id="PTHR10742:SF398">
    <property type="entry name" value="AMINE OXIDASE DOMAIN-CONTAINING PROTEIN-RELATED"/>
    <property type="match status" value="1"/>
</dbReference>
<gene>
    <name evidence="7" type="primary">LOC107066013</name>
</gene>
<evidence type="ECO:0000256" key="4">
    <source>
        <dbReference type="SAM" id="MobiDB-lite"/>
    </source>
</evidence>
<feature type="domain" description="Amine oxidase" evidence="5">
    <location>
        <begin position="42"/>
        <end position="499"/>
    </location>
</feature>
<dbReference type="EC" id="1.4.3.-" evidence="3"/>
<protein>
    <recommendedName>
        <fullName evidence="3">Amine oxidase</fullName>
        <ecNumber evidence="3">1.4.3.-</ecNumber>
    </recommendedName>
</protein>
<dbReference type="PANTHER" id="PTHR10742">
    <property type="entry name" value="FLAVIN MONOAMINE OXIDASE"/>
    <property type="match status" value="1"/>
</dbReference>
<dbReference type="Proteomes" id="UP000694924">
    <property type="component" value="Unplaced"/>
</dbReference>
<dbReference type="Gene3D" id="3.50.50.60">
    <property type="entry name" value="FAD/NAD(P)-binding domain"/>
    <property type="match status" value="2"/>
</dbReference>
<comment type="cofactor">
    <cofactor evidence="1 3">
        <name>FAD</name>
        <dbReference type="ChEBI" id="CHEBI:57692"/>
    </cofactor>
</comment>
<evidence type="ECO:0000313" key="7">
    <source>
        <dbReference type="RefSeq" id="XP_015175694.1"/>
    </source>
</evidence>
<dbReference type="RefSeq" id="XP_015175694.1">
    <property type="nucleotide sequence ID" value="XM_015320208.1"/>
</dbReference>
<dbReference type="InterPro" id="IPR036188">
    <property type="entry name" value="FAD/NAD-bd_sf"/>
</dbReference>
<evidence type="ECO:0000256" key="1">
    <source>
        <dbReference type="ARBA" id="ARBA00001974"/>
    </source>
</evidence>
<feature type="region of interest" description="Disordered" evidence="4">
    <location>
        <begin position="1"/>
        <end position="27"/>
    </location>
</feature>
<dbReference type="SUPFAM" id="SSF54373">
    <property type="entry name" value="FAD-linked reductases, C-terminal domain"/>
    <property type="match status" value="2"/>
</dbReference>
<dbReference type="InterPro" id="IPR050281">
    <property type="entry name" value="Flavin_monoamine_oxidase"/>
</dbReference>
<feature type="compositionally biased region" description="Low complexity" evidence="4">
    <location>
        <begin position="1"/>
        <end position="17"/>
    </location>
</feature>
<evidence type="ECO:0000259" key="5">
    <source>
        <dbReference type="Pfam" id="PF01593"/>
    </source>
</evidence>
<keyword evidence="3" id="KW-0274">FAD</keyword>
<accession>A0ABM1I657</accession>
<reference evidence="7" key="1">
    <citation type="submission" date="2025-08" db="UniProtKB">
        <authorList>
            <consortium name="RefSeq"/>
        </authorList>
    </citation>
    <scope>IDENTIFICATION</scope>
    <source>
        <tissue evidence="7">Whole body</tissue>
    </source>
</reference>
<dbReference type="InterPro" id="IPR001613">
    <property type="entry name" value="Flavin_amine_oxidase"/>
</dbReference>
<keyword evidence="2 3" id="KW-0560">Oxidoreductase</keyword>
<organism evidence="6 7">
    <name type="scientific">Polistes dominula</name>
    <name type="common">European paper wasp</name>
    <name type="synonym">Vespa dominula</name>
    <dbReference type="NCBI Taxonomy" id="743375"/>
    <lineage>
        <taxon>Eukaryota</taxon>
        <taxon>Metazoa</taxon>
        <taxon>Ecdysozoa</taxon>
        <taxon>Arthropoda</taxon>
        <taxon>Hexapoda</taxon>
        <taxon>Insecta</taxon>
        <taxon>Pterygota</taxon>
        <taxon>Neoptera</taxon>
        <taxon>Endopterygota</taxon>
        <taxon>Hymenoptera</taxon>
        <taxon>Apocrita</taxon>
        <taxon>Aculeata</taxon>
        <taxon>Vespoidea</taxon>
        <taxon>Vespidae</taxon>
        <taxon>Polistinae</taxon>
        <taxon>Polistini</taxon>
        <taxon>Polistes</taxon>
    </lineage>
</organism>